<dbReference type="GO" id="GO:0005737">
    <property type="term" value="C:cytoplasm"/>
    <property type="evidence" value="ECO:0007669"/>
    <property type="project" value="TreeGrafter"/>
</dbReference>
<dbReference type="EMBL" id="CP003119">
    <property type="protein sequence ID" value="AFA71998.1"/>
    <property type="molecule type" value="Genomic_DNA"/>
</dbReference>
<dbReference type="InterPro" id="IPR011009">
    <property type="entry name" value="Kinase-like_dom_sf"/>
</dbReference>
<keyword evidence="2" id="KW-1133">Transmembrane helix</keyword>
<dbReference type="PANTHER" id="PTHR45982">
    <property type="entry name" value="REGULATOR OF CHROMOSOME CONDENSATION"/>
    <property type="match status" value="1"/>
</dbReference>
<keyword evidence="2" id="KW-0472">Membrane</keyword>
<dbReference type="PROSITE" id="PS50011">
    <property type="entry name" value="PROTEIN_KINASE_DOM"/>
    <property type="match status" value="1"/>
</dbReference>
<dbReference type="InterPro" id="IPR000719">
    <property type="entry name" value="Prot_kinase_dom"/>
</dbReference>
<dbReference type="GO" id="GO:0005524">
    <property type="term" value="F:ATP binding"/>
    <property type="evidence" value="ECO:0007669"/>
    <property type="project" value="InterPro"/>
</dbReference>
<evidence type="ECO:0000313" key="5">
    <source>
        <dbReference type="Proteomes" id="UP000009154"/>
    </source>
</evidence>
<feature type="transmembrane region" description="Helical" evidence="2">
    <location>
        <begin position="359"/>
        <end position="382"/>
    </location>
</feature>
<dbReference type="InterPro" id="IPR009091">
    <property type="entry name" value="RCC1/BLIP-II"/>
</dbReference>
<dbReference type="STRING" id="1112204.GPOL_c09350"/>
<dbReference type="CDD" id="cd14014">
    <property type="entry name" value="STKc_PknB_like"/>
    <property type="match status" value="1"/>
</dbReference>
<dbReference type="GO" id="GO:0004672">
    <property type="term" value="F:protein kinase activity"/>
    <property type="evidence" value="ECO:0007669"/>
    <property type="project" value="InterPro"/>
</dbReference>
<accession>H6MZL1</accession>
<evidence type="ECO:0000256" key="2">
    <source>
        <dbReference type="SAM" id="Phobius"/>
    </source>
</evidence>
<dbReference type="KEGG" id="gpo:GPOL_c09350"/>
<feature type="compositionally biased region" description="Pro residues" evidence="1">
    <location>
        <begin position="340"/>
        <end position="349"/>
    </location>
</feature>
<sequence length="758" mass="76729">MLEQGQVFAGHRVIGQLGAGGMGEVYLVEHPGLGRKQALKVIAGAAHSPGLRERFINEARTVASLDHPNIIAIHAFGVEDGLPWFTMPYLDGADLSHARLSAGETTTVITAVAHALDHAHRRGVIHRDIKPANIVVTRDAGTGAIDRVVTLDFGIARAAESPHVTATNLFLGTLVHAAPEVIDGEPASAASDEYALACTAYEILSGRAPFGGEGPAALLASKLTKPVPPLAPTQPAYAAADPVLARALAADPAQRFGTCSAFAEALASALATPPAPPTIIGPVWGPSGPATPSGPAMLPAPATMVASPPAFGSYPPPGPPPGPVPFGHPGPGYPGAGHPGAPPAWPAAPPRQRRRRRSLLIGSSVVLTLLLVVGVAVTTVLLTRPSPAPPRVGATALSSSGETTCAVVDHHAYCWGDNSSGQVGNGDPAPSDGTSEYVLAPTRVEGVDKVDKVVTGSDHSCAVAAGTAYCWGDNSNGQLGTGQASSTTVARPAQVKGLPGTVTDIAIGFYSTCAVADGKAYCWGYNSGGQLGNGVEESASDVVTPTLVQGLPSSVSAISSAYRTVCAIAGGAVYCWGYNSDGQVGNGSTADSTTAVAVPGIAGTVTRISAGYYHSCAVADEKAYCWGNNTFHQISSTESSPVNAPTAVTGPTGPVTDISAGYFATCLVAGARAYCAGDNDDGQIGTGSTDDGNQPTVPQLVTGMDSKVTAITTARSTACTISDLVIYCWGANEVGQVGNNQFGTSPVTRPTAVVNLPS</sequence>
<dbReference type="Pfam" id="PF00415">
    <property type="entry name" value="RCC1"/>
    <property type="match status" value="5"/>
</dbReference>
<dbReference type="Gene3D" id="3.30.200.20">
    <property type="entry name" value="Phosphorylase Kinase, domain 1"/>
    <property type="match status" value="1"/>
</dbReference>
<dbReference type="Gene3D" id="2.130.10.30">
    <property type="entry name" value="Regulator of chromosome condensation 1/beta-lactamase-inhibitor protein II"/>
    <property type="match status" value="2"/>
</dbReference>
<dbReference type="PROSITE" id="PS50012">
    <property type="entry name" value="RCC1_3"/>
    <property type="match status" value="4"/>
</dbReference>
<feature type="domain" description="Protein kinase" evidence="3">
    <location>
        <begin position="11"/>
        <end position="267"/>
    </location>
</feature>
<evidence type="ECO:0000256" key="1">
    <source>
        <dbReference type="SAM" id="MobiDB-lite"/>
    </source>
</evidence>
<dbReference type="GeneID" id="90158020"/>
<dbReference type="eggNOG" id="COG5184">
    <property type="taxonomic scope" value="Bacteria"/>
</dbReference>
<evidence type="ECO:0000313" key="4">
    <source>
        <dbReference type="EMBL" id="AFA71998.1"/>
    </source>
</evidence>
<dbReference type="PRINTS" id="PR00633">
    <property type="entry name" value="RCCNDNSATION"/>
</dbReference>
<dbReference type="AlphaFoldDB" id="H6MZL1"/>
<feature type="compositionally biased region" description="Pro residues" evidence="1">
    <location>
        <begin position="314"/>
        <end position="332"/>
    </location>
</feature>
<keyword evidence="2" id="KW-0812">Transmembrane</keyword>
<keyword evidence="5" id="KW-1185">Reference proteome</keyword>
<keyword evidence="4" id="KW-0808">Transferase</keyword>
<dbReference type="Pfam" id="PF00069">
    <property type="entry name" value="Pkinase"/>
    <property type="match status" value="1"/>
</dbReference>
<gene>
    <name evidence="4" type="ordered locus">GPOL_c09350</name>
</gene>
<dbReference type="RefSeq" id="WP_014358926.1">
    <property type="nucleotide sequence ID" value="NC_016906.1"/>
</dbReference>
<dbReference type="eggNOG" id="COG0515">
    <property type="taxonomic scope" value="Bacteria"/>
</dbReference>
<dbReference type="Gene3D" id="1.10.510.10">
    <property type="entry name" value="Transferase(Phosphotransferase) domain 1"/>
    <property type="match status" value="1"/>
</dbReference>
<dbReference type="HOGENOM" id="CLU_385320_0_0_11"/>
<evidence type="ECO:0000259" key="3">
    <source>
        <dbReference type="PROSITE" id="PS50011"/>
    </source>
</evidence>
<name>H6MZL1_GORPV</name>
<dbReference type="InterPro" id="IPR051553">
    <property type="entry name" value="Ran_GTPase-activating"/>
</dbReference>
<protein>
    <submittedName>
        <fullName evidence="4">Putative RCC1 repeat-containing protein kinase</fullName>
    </submittedName>
</protein>
<dbReference type="PROSITE" id="PS00108">
    <property type="entry name" value="PROTEIN_KINASE_ST"/>
    <property type="match status" value="1"/>
</dbReference>
<dbReference type="InterPro" id="IPR000408">
    <property type="entry name" value="Reg_chr_condens"/>
</dbReference>
<dbReference type="SMART" id="SM00220">
    <property type="entry name" value="S_TKc"/>
    <property type="match status" value="1"/>
</dbReference>
<feature type="region of interest" description="Disordered" evidence="1">
    <location>
        <begin position="313"/>
        <end position="351"/>
    </location>
</feature>
<dbReference type="GO" id="GO:0005085">
    <property type="term" value="F:guanyl-nucleotide exchange factor activity"/>
    <property type="evidence" value="ECO:0007669"/>
    <property type="project" value="TreeGrafter"/>
</dbReference>
<reference evidence="4 5" key="1">
    <citation type="journal article" date="2012" name="Appl. Environ. Microbiol.">
        <title>Involvement of two latex-clearing proteins during rubber degradation and insights into the subsequent degradation pathway revealed by the genome sequence of Gordonia polyisoprenivorans strain VH2.</title>
        <authorList>
            <person name="Hiessl S."/>
            <person name="Schuldes J."/>
            <person name="Thurmer A."/>
            <person name="Halbsguth T."/>
            <person name="Broker D."/>
            <person name="Angelov A."/>
            <person name="Liebl W."/>
            <person name="Daniel R."/>
            <person name="Steinbuchel A."/>
        </authorList>
    </citation>
    <scope>NUCLEOTIDE SEQUENCE [LARGE SCALE GENOMIC DNA]</scope>
    <source>
        <strain evidence="5">DSM 44266 / VH2</strain>
    </source>
</reference>
<dbReference type="InterPro" id="IPR008271">
    <property type="entry name" value="Ser/Thr_kinase_AS"/>
</dbReference>
<organism evidence="4 5">
    <name type="scientific">Gordonia polyisoprenivorans (strain DSM 44266 / VH2)</name>
    <dbReference type="NCBI Taxonomy" id="1112204"/>
    <lineage>
        <taxon>Bacteria</taxon>
        <taxon>Bacillati</taxon>
        <taxon>Actinomycetota</taxon>
        <taxon>Actinomycetes</taxon>
        <taxon>Mycobacteriales</taxon>
        <taxon>Gordoniaceae</taxon>
        <taxon>Gordonia</taxon>
    </lineage>
</organism>
<keyword evidence="4" id="KW-0418">Kinase</keyword>
<dbReference type="SUPFAM" id="SSF50985">
    <property type="entry name" value="RCC1/BLIP-II"/>
    <property type="match status" value="1"/>
</dbReference>
<dbReference type="Proteomes" id="UP000009154">
    <property type="component" value="Chromosome"/>
</dbReference>
<proteinExistence type="predicted"/>
<dbReference type="PANTHER" id="PTHR45982:SF1">
    <property type="entry name" value="REGULATOR OF CHROMOSOME CONDENSATION"/>
    <property type="match status" value="1"/>
</dbReference>
<dbReference type="SUPFAM" id="SSF56112">
    <property type="entry name" value="Protein kinase-like (PK-like)"/>
    <property type="match status" value="1"/>
</dbReference>